<reference evidence="1 2" key="1">
    <citation type="journal article" date="2015" name="Proc. Natl. Acad. Sci. U.S.A.">
        <title>The resurrection genome of Boea hygrometrica: A blueprint for survival of dehydration.</title>
        <authorList>
            <person name="Xiao L."/>
            <person name="Yang G."/>
            <person name="Zhang L."/>
            <person name="Yang X."/>
            <person name="Zhao S."/>
            <person name="Ji Z."/>
            <person name="Zhou Q."/>
            <person name="Hu M."/>
            <person name="Wang Y."/>
            <person name="Chen M."/>
            <person name="Xu Y."/>
            <person name="Jin H."/>
            <person name="Xiao X."/>
            <person name="Hu G."/>
            <person name="Bao F."/>
            <person name="Hu Y."/>
            <person name="Wan P."/>
            <person name="Li L."/>
            <person name="Deng X."/>
            <person name="Kuang T."/>
            <person name="Xiang C."/>
            <person name="Zhu J.K."/>
            <person name="Oliver M.J."/>
            <person name="He Y."/>
        </authorList>
    </citation>
    <scope>NUCLEOTIDE SEQUENCE [LARGE SCALE GENOMIC DNA]</scope>
    <source>
        <strain evidence="2">cv. XS01</strain>
    </source>
</reference>
<gene>
    <name evidence="1" type="ORF">F511_32518</name>
</gene>
<dbReference type="AlphaFoldDB" id="A0A2Z7D3R1"/>
<name>A0A2Z7D3R1_9LAMI</name>
<proteinExistence type="predicted"/>
<dbReference type="Proteomes" id="UP000250235">
    <property type="component" value="Unassembled WGS sequence"/>
</dbReference>
<evidence type="ECO:0000313" key="1">
    <source>
        <dbReference type="EMBL" id="KZV51644.1"/>
    </source>
</evidence>
<accession>A0A2Z7D3R1</accession>
<protein>
    <submittedName>
        <fullName evidence="1">Uncharacterized protein</fullName>
    </submittedName>
</protein>
<dbReference type="EMBL" id="KQ991589">
    <property type="protein sequence ID" value="KZV51644.1"/>
    <property type="molecule type" value="Genomic_DNA"/>
</dbReference>
<keyword evidence="2" id="KW-1185">Reference proteome</keyword>
<evidence type="ECO:0000313" key="2">
    <source>
        <dbReference type="Proteomes" id="UP000250235"/>
    </source>
</evidence>
<organism evidence="1 2">
    <name type="scientific">Dorcoceras hygrometricum</name>
    <dbReference type="NCBI Taxonomy" id="472368"/>
    <lineage>
        <taxon>Eukaryota</taxon>
        <taxon>Viridiplantae</taxon>
        <taxon>Streptophyta</taxon>
        <taxon>Embryophyta</taxon>
        <taxon>Tracheophyta</taxon>
        <taxon>Spermatophyta</taxon>
        <taxon>Magnoliopsida</taxon>
        <taxon>eudicotyledons</taxon>
        <taxon>Gunneridae</taxon>
        <taxon>Pentapetalae</taxon>
        <taxon>asterids</taxon>
        <taxon>lamiids</taxon>
        <taxon>Lamiales</taxon>
        <taxon>Gesneriaceae</taxon>
        <taxon>Didymocarpoideae</taxon>
        <taxon>Trichosporeae</taxon>
        <taxon>Loxocarpinae</taxon>
        <taxon>Dorcoceras</taxon>
    </lineage>
</organism>
<sequence length="115" mass="12187">MCVPAVAVGINWSSSASLDFSRCVLISSSSNADVDFSRWCISAYPAVANVNMGQVPVAWGSDVVVLLKRSVLGISCWSPKTITVEVSVALFYPAAGFVDQLLTARMTCPYATSFG</sequence>